<protein>
    <submittedName>
        <fullName evidence="1">Uncharacterized protein</fullName>
    </submittedName>
</protein>
<organism evidence="1 2">
    <name type="scientific">Chitinophaga filiformis</name>
    <name type="common">Myxococcus filiformis</name>
    <name type="synonym">Flexibacter filiformis</name>
    <dbReference type="NCBI Taxonomy" id="104663"/>
    <lineage>
        <taxon>Bacteria</taxon>
        <taxon>Pseudomonadati</taxon>
        <taxon>Bacteroidota</taxon>
        <taxon>Chitinophagia</taxon>
        <taxon>Chitinophagales</taxon>
        <taxon>Chitinophagaceae</taxon>
        <taxon>Chitinophaga</taxon>
    </lineage>
</organism>
<evidence type="ECO:0000313" key="1">
    <source>
        <dbReference type="EMBL" id="SDH07096.1"/>
    </source>
</evidence>
<dbReference type="OrthoDB" id="673423at2"/>
<gene>
    <name evidence="1" type="ORF">SAMN04488121_108240</name>
</gene>
<proteinExistence type="predicted"/>
<dbReference type="Proteomes" id="UP000199045">
    <property type="component" value="Unassembled WGS sequence"/>
</dbReference>
<reference evidence="1 2" key="1">
    <citation type="submission" date="2016-10" db="EMBL/GenBank/DDBJ databases">
        <authorList>
            <person name="de Groot N.N."/>
        </authorList>
    </citation>
    <scope>NUCLEOTIDE SEQUENCE [LARGE SCALE GENOMIC DNA]</scope>
    <source>
        <strain evidence="1 2">DSM 527</strain>
    </source>
</reference>
<dbReference type="AlphaFoldDB" id="A0A1G7ZEY5"/>
<accession>A0A1G7ZEY5</accession>
<dbReference type="EMBL" id="FNBN01000008">
    <property type="protein sequence ID" value="SDH07096.1"/>
    <property type="molecule type" value="Genomic_DNA"/>
</dbReference>
<evidence type="ECO:0000313" key="2">
    <source>
        <dbReference type="Proteomes" id="UP000199045"/>
    </source>
</evidence>
<name>A0A1G7ZEY5_CHIFI</name>
<sequence length="120" mass="13763">MRYYLSITIAALFSCYGCRQSASPTTNDPYALADTADYSLTQTLQGQGGVYLKTEVYTHKKDTSLSYVKVFNYNQQIAAVQFYKHEKKDGPTITYNEKGQRQLGTYYRNDTVIDMHPFNQ</sequence>
<dbReference type="PROSITE" id="PS51257">
    <property type="entry name" value="PROKAR_LIPOPROTEIN"/>
    <property type="match status" value="1"/>
</dbReference>
<dbReference type="RefSeq" id="WP_089836533.1">
    <property type="nucleotide sequence ID" value="NZ_FNBN01000008.1"/>
</dbReference>